<dbReference type="Gene3D" id="3.20.20.140">
    <property type="entry name" value="Metal-dependent hydrolases"/>
    <property type="match status" value="1"/>
</dbReference>
<dbReference type="InterPro" id="IPR051781">
    <property type="entry name" value="Metallo-dep_Hydrolase"/>
</dbReference>
<gene>
    <name evidence="2" type="ORF">JKP34_17130</name>
</gene>
<name>A0A937AQM4_9BACT</name>
<dbReference type="GO" id="GO:0016810">
    <property type="term" value="F:hydrolase activity, acting on carbon-nitrogen (but not peptide) bonds"/>
    <property type="evidence" value="ECO:0007669"/>
    <property type="project" value="InterPro"/>
</dbReference>
<dbReference type="EMBL" id="JAERQG010000005">
    <property type="protein sequence ID" value="MBL0766992.1"/>
    <property type="molecule type" value="Genomic_DNA"/>
</dbReference>
<dbReference type="InterPro" id="IPR006680">
    <property type="entry name" value="Amidohydro-rel"/>
</dbReference>
<dbReference type="PANTHER" id="PTHR43135">
    <property type="entry name" value="ALPHA-D-RIBOSE 1-METHYLPHOSPHONATE 5-TRIPHOSPHATE DIPHOSPHATASE"/>
    <property type="match status" value="1"/>
</dbReference>
<dbReference type="Pfam" id="PF01979">
    <property type="entry name" value="Amidohydro_1"/>
    <property type="match status" value="1"/>
</dbReference>
<protein>
    <submittedName>
        <fullName evidence="2">Amidohydrolase family protein</fullName>
    </submittedName>
</protein>
<accession>A0A937AQM4</accession>
<keyword evidence="3" id="KW-1185">Reference proteome</keyword>
<sequence>MAFVLICTVAKAQVPAPGDKQEKPIAIMNVTAHIGNGEVIDNAVITFENGKITNVANAANVRMDLSSFEVVQAEGMHAYPGLIALNTILGLEEIAAVRSTRDQDEVGQFNPNVRAIIAYNTDSEIIPTTRFNGVLYGQVTPRGGRISGSSSVVDLDAWNWEDALLKEDEGIHLNWPSQMLYPRWWLGETDWRENKQYDEQYDEVKTFFQDAMSYGKLSNLEAPNLKLAAMQGLYDGSKTLYIHVDRAKEIIESVQFAKNQGVEKVVVVGAAQAYYVKDFLKEHNIPVILADTHRLPQSADSPVDMPYKLPGLLKEAGIKVVIGQWDELMKVRNLPFGVGTAAAYNLGKEEALKMITLNAAEILGVQDQIGTLESGKLASIVISEGDLLDMKSNKLSHVFIEGRKVTLDAHQQRLYKKFKEKYEEQE</sequence>
<feature type="domain" description="Amidohydrolase-related" evidence="1">
    <location>
        <begin position="200"/>
        <end position="404"/>
    </location>
</feature>
<dbReference type="PANTHER" id="PTHR43135:SF3">
    <property type="entry name" value="ALPHA-D-RIBOSE 1-METHYLPHOSPHONATE 5-TRIPHOSPHATE DIPHOSPHATASE"/>
    <property type="match status" value="1"/>
</dbReference>
<dbReference type="Proteomes" id="UP000642920">
    <property type="component" value="Unassembled WGS sequence"/>
</dbReference>
<evidence type="ECO:0000313" key="3">
    <source>
        <dbReference type="Proteomes" id="UP000642920"/>
    </source>
</evidence>
<reference evidence="2" key="1">
    <citation type="submission" date="2021-01" db="EMBL/GenBank/DDBJ databases">
        <title>Marivirga sp. nov., isolated from intertidal surface sediments.</title>
        <authorList>
            <person name="Zhang M."/>
        </authorList>
    </citation>
    <scope>NUCLEOTIDE SEQUENCE</scope>
    <source>
        <strain evidence="2">SM1354</strain>
    </source>
</reference>
<comment type="caution">
    <text evidence="2">The sequence shown here is derived from an EMBL/GenBank/DDBJ whole genome shotgun (WGS) entry which is preliminary data.</text>
</comment>
<evidence type="ECO:0000259" key="1">
    <source>
        <dbReference type="Pfam" id="PF01979"/>
    </source>
</evidence>
<dbReference type="SUPFAM" id="SSF51338">
    <property type="entry name" value="Composite domain of metallo-dependent hydrolases"/>
    <property type="match status" value="1"/>
</dbReference>
<proteinExistence type="predicted"/>
<organism evidence="2 3">
    <name type="scientific">Marivirga atlantica</name>
    <dbReference type="NCBI Taxonomy" id="1548457"/>
    <lineage>
        <taxon>Bacteria</taxon>
        <taxon>Pseudomonadati</taxon>
        <taxon>Bacteroidota</taxon>
        <taxon>Cytophagia</taxon>
        <taxon>Cytophagales</taxon>
        <taxon>Marivirgaceae</taxon>
        <taxon>Marivirga</taxon>
    </lineage>
</organism>
<dbReference type="InterPro" id="IPR032466">
    <property type="entry name" value="Metal_Hydrolase"/>
</dbReference>
<dbReference type="AlphaFoldDB" id="A0A937AQM4"/>
<evidence type="ECO:0000313" key="2">
    <source>
        <dbReference type="EMBL" id="MBL0766992.1"/>
    </source>
</evidence>
<dbReference type="SUPFAM" id="SSF51556">
    <property type="entry name" value="Metallo-dependent hydrolases"/>
    <property type="match status" value="1"/>
</dbReference>
<dbReference type="InterPro" id="IPR011059">
    <property type="entry name" value="Metal-dep_hydrolase_composite"/>
</dbReference>